<proteinExistence type="predicted"/>
<feature type="region of interest" description="Disordered" evidence="1">
    <location>
        <begin position="167"/>
        <end position="203"/>
    </location>
</feature>
<feature type="region of interest" description="Disordered" evidence="1">
    <location>
        <begin position="81"/>
        <end position="152"/>
    </location>
</feature>
<evidence type="ECO:0000313" key="2">
    <source>
        <dbReference type="EMBL" id="MDE1206969.1"/>
    </source>
</evidence>
<comment type="caution">
    <text evidence="2">The sequence shown here is derived from an EMBL/GenBank/DDBJ whole genome shotgun (WGS) entry which is preliminary data.</text>
</comment>
<dbReference type="Proteomes" id="UP001149303">
    <property type="component" value="Unassembled WGS sequence"/>
</dbReference>
<dbReference type="EMBL" id="JAIWJY010000005">
    <property type="protein sequence ID" value="MDE1206969.1"/>
    <property type="molecule type" value="Genomic_DNA"/>
</dbReference>
<name>A0A9X4EPL5_9FLAO</name>
<feature type="compositionally biased region" description="Basic and acidic residues" evidence="1">
    <location>
        <begin position="242"/>
        <end position="259"/>
    </location>
</feature>
<organism evidence="2 3">
    <name type="scientific">Tenacibaculum larymnensis</name>
    <dbReference type="NCBI Taxonomy" id="2878201"/>
    <lineage>
        <taxon>Bacteria</taxon>
        <taxon>Pseudomonadati</taxon>
        <taxon>Bacteroidota</taxon>
        <taxon>Flavobacteriia</taxon>
        <taxon>Flavobacteriales</taxon>
        <taxon>Flavobacteriaceae</taxon>
        <taxon>Tenacibaculum</taxon>
    </lineage>
</organism>
<accession>A0A9X4EPL5</accession>
<feature type="region of interest" description="Disordered" evidence="1">
    <location>
        <begin position="241"/>
        <end position="267"/>
    </location>
</feature>
<evidence type="ECO:0000313" key="3">
    <source>
        <dbReference type="Proteomes" id="UP001149303"/>
    </source>
</evidence>
<protein>
    <submittedName>
        <fullName evidence="2">Uncharacterized protein</fullName>
    </submittedName>
</protein>
<feature type="compositionally biased region" description="Basic residues" evidence="1">
    <location>
        <begin position="87"/>
        <end position="98"/>
    </location>
</feature>
<evidence type="ECO:0000256" key="1">
    <source>
        <dbReference type="SAM" id="MobiDB-lite"/>
    </source>
</evidence>
<sequence length="267" mass="30617">MEYKKEKIIQQKNNNRERVGKNAIQLKDNRSKVSISKKAVQLRGVDEEEEFQLKSDTIQKIELEEDKKAFQMKSKDKVIQNVGIIQRGKKDKKKKRTGKKGETYGDIGSGYSQEDLEEARRRTGGISAHGSKKSGAGISDKTKQESRLFTSELRSIKAEKKEARRIAKITGHKKYDPSSKQTAKMSDFDKAANRARELSSTEDQEAFDKYLEKRGYEFTDEELDELYAILYAGKFDIDEFQDDKKPDKDDEEDHDHFGDESGSLITV</sequence>
<keyword evidence="3" id="KW-1185">Reference proteome</keyword>
<feature type="region of interest" description="Disordered" evidence="1">
    <location>
        <begin position="1"/>
        <end position="21"/>
    </location>
</feature>
<feature type="compositionally biased region" description="Basic and acidic residues" evidence="1">
    <location>
        <begin position="186"/>
        <end position="199"/>
    </location>
</feature>
<feature type="compositionally biased region" description="Basic and acidic residues" evidence="1">
    <location>
        <begin position="1"/>
        <end position="20"/>
    </location>
</feature>
<gene>
    <name evidence="2" type="ORF">LCI24_09185</name>
</gene>
<dbReference type="RefSeq" id="WP_274640111.1">
    <property type="nucleotide sequence ID" value="NZ_JAIWJY010000005.1"/>
</dbReference>
<reference evidence="2" key="1">
    <citation type="submission" date="2021-09" db="EMBL/GenBank/DDBJ databases">
        <authorList>
            <person name="Smyrli M."/>
        </authorList>
    </citation>
    <scope>NUCLEOTIDE SEQUENCE</scope>
    <source>
        <strain evidence="2">LAR25</strain>
    </source>
</reference>
<dbReference type="AlphaFoldDB" id="A0A9X4EPL5"/>